<dbReference type="eggNOG" id="ENOG502QW9Q">
    <property type="taxonomic scope" value="Eukaryota"/>
</dbReference>
<evidence type="ECO:0000259" key="1">
    <source>
        <dbReference type="Pfam" id="PF07647"/>
    </source>
</evidence>
<sequence>MDWFSWLSRTGLEPSLVYEYGLAFAHNELEEDDIVYLNHDILQSMGISIAKHRLEILKLVKRERGGRPLPISRLFAAIKKTKRCITKYIHAWLHSNDSALVVVPGPKYGNKKENWKVGSLSRKNRGLLLLKPGRLLLTDGGRPKALKMATPDYAKSPSIYESCDEFAGDDPRKSHAVEEIRWASMFRDLKPT</sequence>
<dbReference type="OMA" id="DDYWASC"/>
<dbReference type="Gene3D" id="1.10.150.50">
    <property type="entry name" value="Transcription Factor, Ets-1"/>
    <property type="match status" value="1"/>
</dbReference>
<dbReference type="OrthoDB" id="1887912at2759"/>
<dbReference type="AlphaFoldDB" id="U5CMC8"/>
<dbReference type="Pfam" id="PF07647">
    <property type="entry name" value="SAM_2"/>
    <property type="match status" value="1"/>
</dbReference>
<name>U5CMC8_AMBTC</name>
<dbReference type="Proteomes" id="UP000017836">
    <property type="component" value="Unassembled WGS sequence"/>
</dbReference>
<dbReference type="PANTHER" id="PTHR33915">
    <property type="entry name" value="OSJNBA0033G05.11 PROTEIN"/>
    <property type="match status" value="1"/>
</dbReference>
<accession>U5CMC8</accession>
<dbReference type="Gramene" id="ERN14286">
    <property type="protein sequence ID" value="ERN14286"/>
    <property type="gene ID" value="AMTR_s00033p00175500"/>
</dbReference>
<protein>
    <recommendedName>
        <fullName evidence="1">SAM domain-containing protein</fullName>
    </recommendedName>
</protein>
<organism evidence="2 3">
    <name type="scientific">Amborella trichopoda</name>
    <dbReference type="NCBI Taxonomy" id="13333"/>
    <lineage>
        <taxon>Eukaryota</taxon>
        <taxon>Viridiplantae</taxon>
        <taxon>Streptophyta</taxon>
        <taxon>Embryophyta</taxon>
        <taxon>Tracheophyta</taxon>
        <taxon>Spermatophyta</taxon>
        <taxon>Magnoliopsida</taxon>
        <taxon>Amborellales</taxon>
        <taxon>Amborellaceae</taxon>
        <taxon>Amborella</taxon>
    </lineage>
</organism>
<proteinExistence type="predicted"/>
<reference evidence="3" key="1">
    <citation type="journal article" date="2013" name="Science">
        <title>The Amborella genome and the evolution of flowering plants.</title>
        <authorList>
            <consortium name="Amborella Genome Project"/>
        </authorList>
    </citation>
    <scope>NUCLEOTIDE SEQUENCE [LARGE SCALE GENOMIC DNA]</scope>
</reference>
<dbReference type="SUPFAM" id="SSF47769">
    <property type="entry name" value="SAM/Pointed domain"/>
    <property type="match status" value="1"/>
</dbReference>
<dbReference type="CDD" id="cd09487">
    <property type="entry name" value="SAM_superfamily"/>
    <property type="match status" value="1"/>
</dbReference>
<feature type="domain" description="SAM" evidence="1">
    <location>
        <begin position="6"/>
        <end position="60"/>
    </location>
</feature>
<keyword evidence="3" id="KW-1185">Reference proteome</keyword>
<dbReference type="PANTHER" id="PTHR33915:SF1">
    <property type="entry name" value="OS04G0644100 PROTEIN"/>
    <property type="match status" value="1"/>
</dbReference>
<dbReference type="KEGG" id="atr:18442542"/>
<dbReference type="EMBL" id="KI392557">
    <property type="protein sequence ID" value="ERN14286.1"/>
    <property type="molecule type" value="Genomic_DNA"/>
</dbReference>
<dbReference type="InterPro" id="IPR013761">
    <property type="entry name" value="SAM/pointed_sf"/>
</dbReference>
<evidence type="ECO:0000313" key="3">
    <source>
        <dbReference type="Proteomes" id="UP000017836"/>
    </source>
</evidence>
<gene>
    <name evidence="2" type="ORF">AMTR_s00033p00175500</name>
</gene>
<dbReference type="InterPro" id="IPR001660">
    <property type="entry name" value="SAM"/>
</dbReference>
<dbReference type="HOGENOM" id="CLU_075947_1_0_1"/>
<evidence type="ECO:0000313" key="2">
    <source>
        <dbReference type="EMBL" id="ERN14286.1"/>
    </source>
</evidence>